<keyword evidence="3" id="KW-1185">Reference proteome</keyword>
<dbReference type="Pfam" id="PF20037">
    <property type="entry name" value="DUF6440"/>
    <property type="match status" value="1"/>
</dbReference>
<dbReference type="InterPro" id="IPR045515">
    <property type="entry name" value="DUF6440"/>
</dbReference>
<gene>
    <name evidence="2" type="ORF">ABIC55_004304</name>
</gene>
<sequence length="54" mass="5889">MKKRFKVKLKEHLSGGLIKIVVDTETGVNYLMTSGLGLSGMTPLLDKDGKIVID</sequence>
<name>A0ABV2KDP6_SPOPS</name>
<evidence type="ECO:0000313" key="2">
    <source>
        <dbReference type="EMBL" id="MET3659184.1"/>
    </source>
</evidence>
<proteinExistence type="predicted"/>
<evidence type="ECO:0000259" key="1">
    <source>
        <dbReference type="Pfam" id="PF20037"/>
    </source>
</evidence>
<protein>
    <recommendedName>
        <fullName evidence="1">DUF6440 domain-containing protein</fullName>
    </recommendedName>
</protein>
<reference evidence="2 3" key="1">
    <citation type="submission" date="2024-06" db="EMBL/GenBank/DDBJ databases">
        <title>Sorghum-associated microbial communities from plants grown in Nebraska, USA.</title>
        <authorList>
            <person name="Schachtman D."/>
        </authorList>
    </citation>
    <scope>NUCLEOTIDE SEQUENCE [LARGE SCALE GENOMIC DNA]</scope>
    <source>
        <strain evidence="2 3">1288</strain>
    </source>
</reference>
<organism evidence="2 3">
    <name type="scientific">Sporosarcina psychrophila</name>
    <name type="common">Bacillus psychrophilus</name>
    <dbReference type="NCBI Taxonomy" id="1476"/>
    <lineage>
        <taxon>Bacteria</taxon>
        <taxon>Bacillati</taxon>
        <taxon>Bacillota</taxon>
        <taxon>Bacilli</taxon>
        <taxon>Bacillales</taxon>
        <taxon>Caryophanaceae</taxon>
        <taxon>Sporosarcina</taxon>
    </lineage>
</organism>
<evidence type="ECO:0000313" key="3">
    <source>
        <dbReference type="Proteomes" id="UP001549104"/>
    </source>
</evidence>
<dbReference type="EMBL" id="JBEPME010000008">
    <property type="protein sequence ID" value="MET3659184.1"/>
    <property type="molecule type" value="Genomic_DNA"/>
</dbReference>
<feature type="domain" description="DUF6440" evidence="1">
    <location>
        <begin position="4"/>
        <end position="54"/>
    </location>
</feature>
<accession>A0ABV2KDP6</accession>
<dbReference type="Proteomes" id="UP001549104">
    <property type="component" value="Unassembled WGS sequence"/>
</dbReference>
<comment type="caution">
    <text evidence="2">The sequence shown here is derived from an EMBL/GenBank/DDBJ whole genome shotgun (WGS) entry which is preliminary data.</text>
</comment>
<dbReference type="RefSeq" id="WP_197485368.1">
    <property type="nucleotide sequence ID" value="NZ_CP014616.1"/>
</dbReference>